<protein>
    <recommendedName>
        <fullName evidence="2 7">Transcription initiation factor IIB</fullName>
        <shortName evidence="7">TFIIB</shortName>
    </recommendedName>
</protein>
<dbReference type="Gene3D" id="1.10.472.10">
    <property type="entry name" value="Cyclin-like"/>
    <property type="match status" value="1"/>
</dbReference>
<evidence type="ECO:0000256" key="2">
    <source>
        <dbReference type="ARBA" id="ARBA00013932"/>
    </source>
</evidence>
<gene>
    <name evidence="7" type="primary">tfb</name>
    <name evidence="10" type="ORF">NAS2_0428</name>
</gene>
<dbReference type="PRINTS" id="PR00685">
    <property type="entry name" value="TIFACTORIIB"/>
</dbReference>
<dbReference type="GeneID" id="55584246"/>
<dbReference type="NCBIfam" id="NF001658">
    <property type="entry name" value="PRK00423.1"/>
    <property type="match status" value="1"/>
</dbReference>
<evidence type="ECO:0000256" key="8">
    <source>
        <dbReference type="PROSITE-ProRule" id="PRU00469"/>
    </source>
</evidence>
<dbReference type="GO" id="GO:0003743">
    <property type="term" value="F:translation initiation factor activity"/>
    <property type="evidence" value="ECO:0007669"/>
    <property type="project" value="UniProtKB-KW"/>
</dbReference>
<dbReference type="AlphaFoldDB" id="A0A4P2VKU0"/>
<accession>A0A4P2VKU0</accession>
<evidence type="ECO:0000256" key="1">
    <source>
        <dbReference type="ARBA" id="ARBA00010857"/>
    </source>
</evidence>
<feature type="binding site" evidence="7">
    <location>
        <position position="35"/>
    </location>
    <ligand>
        <name>Zn(2+)</name>
        <dbReference type="ChEBI" id="CHEBI:29105"/>
    </ligand>
</feature>
<feature type="domain" description="TFIIB-type" evidence="9">
    <location>
        <begin position="12"/>
        <end position="43"/>
    </location>
</feature>
<comment type="similarity">
    <text evidence="1 7">Belongs to the TFIIB family.</text>
</comment>
<dbReference type="PROSITE" id="PS51134">
    <property type="entry name" value="ZF_TFIIB"/>
    <property type="match status" value="1"/>
</dbReference>
<feature type="repeat" description="2" evidence="7">
    <location>
        <begin position="223"/>
        <end position="304"/>
    </location>
</feature>
<dbReference type="InterPro" id="IPR023484">
    <property type="entry name" value="TFIIB_arc"/>
</dbReference>
<dbReference type="SUPFAM" id="SSF57783">
    <property type="entry name" value="Zinc beta-ribbon"/>
    <property type="match status" value="1"/>
</dbReference>
<dbReference type="RefSeq" id="WP_232085574.1">
    <property type="nucleotide sequence ID" value="NZ_AP018732.1"/>
</dbReference>
<evidence type="ECO:0000256" key="4">
    <source>
        <dbReference type="ARBA" id="ARBA00023015"/>
    </source>
</evidence>
<dbReference type="GO" id="GO:0070897">
    <property type="term" value="P:transcription preinitiation complex assembly"/>
    <property type="evidence" value="ECO:0007669"/>
    <property type="project" value="InterPro"/>
</dbReference>
<evidence type="ECO:0000313" key="11">
    <source>
        <dbReference type="Proteomes" id="UP000509448"/>
    </source>
</evidence>
<keyword evidence="11" id="KW-1185">Reference proteome</keyword>
<dbReference type="FunFam" id="1.10.472.170:FF:000001">
    <property type="entry name" value="Transcription initiation factor IIB"/>
    <property type="match status" value="1"/>
</dbReference>
<dbReference type="KEGG" id="ccai:NAS2_0428"/>
<dbReference type="InterPro" id="IPR036915">
    <property type="entry name" value="Cyclin-like_sf"/>
</dbReference>
<feature type="binding site" evidence="7">
    <location>
        <position position="38"/>
    </location>
    <ligand>
        <name>Zn(2+)</name>
        <dbReference type="ChEBI" id="CHEBI:29105"/>
    </ligand>
</feature>
<dbReference type="HAMAP" id="MF_00383">
    <property type="entry name" value="TF2B_arch"/>
    <property type="match status" value="1"/>
</dbReference>
<keyword evidence="8" id="KW-0863">Zinc-finger</keyword>
<keyword evidence="7" id="KW-0862">Zinc</keyword>
<reference evidence="10 11" key="1">
    <citation type="journal article" date="2019" name="ISME J.">
        <title>Isolation and characterization of a thermophilic sulfur- and iron-reducing thaumarchaeote from a terrestrial acidic hot spring.</title>
        <authorList>
            <person name="Kato S."/>
            <person name="Itoh T."/>
            <person name="Yuki M."/>
            <person name="Nagamori M."/>
            <person name="Ohnishi M."/>
            <person name="Uematsu K."/>
            <person name="Suzuki K."/>
            <person name="Takashina T."/>
            <person name="Ohkuma M."/>
        </authorList>
    </citation>
    <scope>NUCLEOTIDE SEQUENCE [LARGE SCALE GENOMIC DNA]</scope>
    <source>
        <strain evidence="10 11">NAS-02</strain>
    </source>
</reference>
<keyword evidence="10" id="KW-0396">Initiation factor</keyword>
<evidence type="ECO:0000256" key="7">
    <source>
        <dbReference type="HAMAP-Rule" id="MF_00383"/>
    </source>
</evidence>
<proteinExistence type="inferred from homology"/>
<dbReference type="GO" id="GO:0097550">
    <property type="term" value="C:transcription preinitiation complex"/>
    <property type="evidence" value="ECO:0007669"/>
    <property type="project" value="TreeGrafter"/>
</dbReference>
<dbReference type="SUPFAM" id="SSF47954">
    <property type="entry name" value="Cyclin-like"/>
    <property type="match status" value="2"/>
</dbReference>
<dbReference type="InterPro" id="IPR013137">
    <property type="entry name" value="Znf_TFIIB"/>
</dbReference>
<sequence length="329" mass="36277">MVYGPSFVEYEPGSRCPRCGKGTLILDPNTGELTCSDCGFVVRERIEDPGQEWRAFSKEEKEDRSRAGVPLSLAMHDMGLATVIGPRDKDASGKPLEAPVRSMMQRLRTWNSRSQVHEPVDRNLRQAFNELDTLADKLSVSQTIVERAAYVYRKALEKGLVRGRSISGLIAASLYAACRALETPRTLKDIAEVSGLKKKDIARCYRLLVRELDLRMPIADPVKSISRIASKAGLSERVQRRAVELLRRASEIRISAGKDPMGMAAAALYIACVLENENKTQKEIAEAAGVTEVTIRNRYKGLKAALGLDEALAVAEAKRMKAKEEASSS</sequence>
<dbReference type="PANTHER" id="PTHR11618:SF13">
    <property type="entry name" value="TRANSCRIPTION INITIATION FACTOR IIB"/>
    <property type="match status" value="1"/>
</dbReference>
<feature type="binding site" evidence="7">
    <location>
        <position position="19"/>
    </location>
    <ligand>
        <name>Zn(2+)</name>
        <dbReference type="ChEBI" id="CHEBI:29105"/>
    </ligand>
</feature>
<dbReference type="FunFam" id="1.10.472.10:FF:000023">
    <property type="entry name" value="Transcription initiation factor IIB"/>
    <property type="match status" value="1"/>
</dbReference>
<dbReference type="SMART" id="SM00385">
    <property type="entry name" value="CYCLIN"/>
    <property type="match status" value="2"/>
</dbReference>
<dbReference type="EMBL" id="AP018732">
    <property type="protein sequence ID" value="BBE41818.1"/>
    <property type="molecule type" value="Genomic_DNA"/>
</dbReference>
<evidence type="ECO:0000256" key="3">
    <source>
        <dbReference type="ARBA" id="ARBA00022737"/>
    </source>
</evidence>
<evidence type="ECO:0000256" key="6">
    <source>
        <dbReference type="ARBA" id="ARBA00053882"/>
    </source>
</evidence>
<name>A0A4P2VKU0_9ARCH</name>
<dbReference type="GO" id="GO:0003700">
    <property type="term" value="F:DNA-binding transcription factor activity"/>
    <property type="evidence" value="ECO:0007669"/>
    <property type="project" value="UniProtKB-UniRule"/>
</dbReference>
<dbReference type="GO" id="GO:0017025">
    <property type="term" value="F:TBP-class protein binding"/>
    <property type="evidence" value="ECO:0007669"/>
    <property type="project" value="InterPro"/>
</dbReference>
<keyword evidence="7" id="KW-0479">Metal-binding</keyword>
<keyword evidence="3 7" id="KW-0677">Repeat</keyword>
<keyword evidence="4 7" id="KW-0805">Transcription regulation</keyword>
<dbReference type="CDD" id="cd20550">
    <property type="entry name" value="CYCLIN_TFIIB_archaea_like_rpt2"/>
    <property type="match status" value="1"/>
</dbReference>
<organism evidence="10 11">
    <name type="scientific">Conexivisphaera calida</name>
    <dbReference type="NCBI Taxonomy" id="1874277"/>
    <lineage>
        <taxon>Archaea</taxon>
        <taxon>Nitrososphaerota</taxon>
        <taxon>Conexivisphaeria</taxon>
        <taxon>Conexivisphaerales</taxon>
        <taxon>Conexivisphaeraceae</taxon>
        <taxon>Conexivisphaera</taxon>
    </lineage>
</organism>
<evidence type="ECO:0000256" key="5">
    <source>
        <dbReference type="ARBA" id="ARBA00023163"/>
    </source>
</evidence>
<dbReference type="Pfam" id="PF08271">
    <property type="entry name" value="Zn_Ribbon_TF"/>
    <property type="match status" value="1"/>
</dbReference>
<evidence type="ECO:0000313" key="10">
    <source>
        <dbReference type="EMBL" id="BBE41818.1"/>
    </source>
</evidence>
<feature type="binding site" evidence="7">
    <location>
        <position position="16"/>
    </location>
    <ligand>
        <name>Zn(2+)</name>
        <dbReference type="ChEBI" id="CHEBI:29105"/>
    </ligand>
</feature>
<evidence type="ECO:0000259" key="9">
    <source>
        <dbReference type="PROSITE" id="PS51134"/>
    </source>
</evidence>
<dbReference type="InterPro" id="IPR013763">
    <property type="entry name" value="Cyclin-like_dom"/>
</dbReference>
<dbReference type="InterPro" id="IPR000812">
    <property type="entry name" value="TFIIB"/>
</dbReference>
<dbReference type="GO" id="GO:0008270">
    <property type="term" value="F:zinc ion binding"/>
    <property type="evidence" value="ECO:0007669"/>
    <property type="project" value="UniProtKB-UniRule"/>
</dbReference>
<dbReference type="PROSITE" id="PS00782">
    <property type="entry name" value="TFIIB"/>
    <property type="match status" value="2"/>
</dbReference>
<dbReference type="PANTHER" id="PTHR11618">
    <property type="entry name" value="TRANSCRIPTION INITIATION FACTOR IIB-RELATED"/>
    <property type="match status" value="1"/>
</dbReference>
<keyword evidence="10" id="KW-0648">Protein biosynthesis</keyword>
<dbReference type="Pfam" id="PF00382">
    <property type="entry name" value="TFIIB"/>
    <property type="match status" value="2"/>
</dbReference>
<dbReference type="InterPro" id="IPR023486">
    <property type="entry name" value="TFIIB_CS"/>
</dbReference>
<comment type="function">
    <text evidence="6 7">Stabilizes TBP binding to an archaeal box-A promoter. Also responsible for recruiting RNA polymerase II to the pre-initiation complex (DNA-TBP-TFIIB).</text>
</comment>
<dbReference type="Proteomes" id="UP000509448">
    <property type="component" value="Chromosome"/>
</dbReference>
<feature type="repeat" description="1" evidence="7">
    <location>
        <begin position="129"/>
        <end position="212"/>
    </location>
</feature>
<dbReference type="Gene3D" id="1.10.472.170">
    <property type="match status" value="1"/>
</dbReference>
<dbReference type="InterPro" id="IPR013150">
    <property type="entry name" value="TFIIB_cyclin"/>
</dbReference>
<keyword evidence="5 7" id="KW-0804">Transcription</keyword>